<evidence type="ECO:0000313" key="7">
    <source>
        <dbReference type="EMBL" id="REG98183.1"/>
    </source>
</evidence>
<dbReference type="RefSeq" id="WP_115813794.1">
    <property type="nucleotide sequence ID" value="NZ_QUNI01000007.1"/>
</dbReference>
<feature type="transmembrane region" description="Helical" evidence="5">
    <location>
        <begin position="138"/>
        <end position="157"/>
    </location>
</feature>
<dbReference type="PANTHER" id="PTHR43731:SF9">
    <property type="entry name" value="SLR1461 PROTEIN"/>
    <property type="match status" value="1"/>
</dbReference>
<dbReference type="InterPro" id="IPR050925">
    <property type="entry name" value="Rhomboid_protease_S54"/>
</dbReference>
<proteinExistence type="predicted"/>
<sequence>MEENNFKFTTSVVGVPLFFVLFLWFVYWLEIRFGFDFEDNGILPRTVSGLQGVIFSPFIHSNIEHLYNNSIPLLVLLAALFFFYSKEAWRIVIFGILLSGSITWLIGRENYHIGASGLIYVLVSFIFFKGIQTQYYRLVALSLTVVVLYGGMVWYVFPKIDDTISWEGHLSGLISGLILTFFFKKLEFKKVIKYDWEHPDYNPAEDKFMQRFDENGNFVNLPKPVIDEEVSVEINPFFLSDLNVVYDFIENKKVVINEKNESKPES</sequence>
<evidence type="ECO:0000256" key="4">
    <source>
        <dbReference type="ARBA" id="ARBA00023136"/>
    </source>
</evidence>
<keyword evidence="3 5" id="KW-1133">Transmembrane helix</keyword>
<dbReference type="Gene3D" id="1.20.1540.10">
    <property type="entry name" value="Rhomboid-like"/>
    <property type="match status" value="1"/>
</dbReference>
<dbReference type="Pfam" id="PF01694">
    <property type="entry name" value="Rhomboid"/>
    <property type="match status" value="1"/>
</dbReference>
<feature type="transmembrane region" description="Helical" evidence="5">
    <location>
        <begin position="163"/>
        <end position="183"/>
    </location>
</feature>
<organism evidence="7 8">
    <name type="scientific">Flavobacterium aquicola</name>
    <dbReference type="NCBI Taxonomy" id="1682742"/>
    <lineage>
        <taxon>Bacteria</taxon>
        <taxon>Pseudomonadati</taxon>
        <taxon>Bacteroidota</taxon>
        <taxon>Flavobacteriia</taxon>
        <taxon>Flavobacteriales</taxon>
        <taxon>Flavobacteriaceae</taxon>
        <taxon>Flavobacterium</taxon>
    </lineage>
</organism>
<evidence type="ECO:0000256" key="2">
    <source>
        <dbReference type="ARBA" id="ARBA00022692"/>
    </source>
</evidence>
<dbReference type="PANTHER" id="PTHR43731">
    <property type="entry name" value="RHOMBOID PROTEASE"/>
    <property type="match status" value="1"/>
</dbReference>
<dbReference type="InterPro" id="IPR035952">
    <property type="entry name" value="Rhomboid-like_sf"/>
</dbReference>
<dbReference type="EMBL" id="QUNI01000007">
    <property type="protein sequence ID" value="REG98183.1"/>
    <property type="molecule type" value="Genomic_DNA"/>
</dbReference>
<keyword evidence="4 5" id="KW-0472">Membrane</keyword>
<feature type="transmembrane region" description="Helical" evidence="5">
    <location>
        <begin position="66"/>
        <end position="84"/>
    </location>
</feature>
<feature type="transmembrane region" description="Helical" evidence="5">
    <location>
        <begin position="91"/>
        <end position="107"/>
    </location>
</feature>
<accession>A0A3E0EKB4</accession>
<reference evidence="7 8" key="1">
    <citation type="submission" date="2018-08" db="EMBL/GenBank/DDBJ databases">
        <title>Genomic Encyclopedia of Archaeal and Bacterial Type Strains, Phase II (KMG-II): from individual species to whole genera.</title>
        <authorList>
            <person name="Goeker M."/>
        </authorList>
    </citation>
    <scope>NUCLEOTIDE SEQUENCE [LARGE SCALE GENOMIC DNA]</scope>
    <source>
        <strain evidence="7 8">DSM 100880</strain>
    </source>
</reference>
<evidence type="ECO:0000313" key="8">
    <source>
        <dbReference type="Proteomes" id="UP000257136"/>
    </source>
</evidence>
<feature type="transmembrane region" description="Helical" evidence="5">
    <location>
        <begin position="12"/>
        <end position="30"/>
    </location>
</feature>
<comment type="caution">
    <text evidence="7">The sequence shown here is derived from an EMBL/GenBank/DDBJ whole genome shotgun (WGS) entry which is preliminary data.</text>
</comment>
<evidence type="ECO:0000256" key="1">
    <source>
        <dbReference type="ARBA" id="ARBA00004141"/>
    </source>
</evidence>
<gene>
    <name evidence="7" type="ORF">C8P67_107110</name>
</gene>
<dbReference type="GO" id="GO:0016020">
    <property type="term" value="C:membrane"/>
    <property type="evidence" value="ECO:0007669"/>
    <property type="project" value="UniProtKB-SubCell"/>
</dbReference>
<evidence type="ECO:0000256" key="5">
    <source>
        <dbReference type="SAM" id="Phobius"/>
    </source>
</evidence>
<dbReference type="Proteomes" id="UP000257136">
    <property type="component" value="Unassembled WGS sequence"/>
</dbReference>
<comment type="subcellular location">
    <subcellularLocation>
        <location evidence="1">Membrane</location>
        <topology evidence="1">Multi-pass membrane protein</topology>
    </subcellularLocation>
</comment>
<keyword evidence="7" id="KW-0378">Hydrolase</keyword>
<keyword evidence="8" id="KW-1185">Reference proteome</keyword>
<keyword evidence="2 5" id="KW-0812">Transmembrane</keyword>
<dbReference type="OrthoDB" id="465874at2"/>
<feature type="domain" description="Peptidase S54 rhomboid" evidence="6">
    <location>
        <begin position="53"/>
        <end position="183"/>
    </location>
</feature>
<feature type="transmembrane region" description="Helical" evidence="5">
    <location>
        <begin position="113"/>
        <end position="131"/>
    </location>
</feature>
<dbReference type="InterPro" id="IPR022764">
    <property type="entry name" value="Peptidase_S54_rhomboid_dom"/>
</dbReference>
<dbReference type="AlphaFoldDB" id="A0A3E0EKB4"/>
<evidence type="ECO:0000256" key="3">
    <source>
        <dbReference type="ARBA" id="ARBA00022989"/>
    </source>
</evidence>
<dbReference type="SUPFAM" id="SSF144091">
    <property type="entry name" value="Rhomboid-like"/>
    <property type="match status" value="1"/>
</dbReference>
<dbReference type="GO" id="GO:0006508">
    <property type="term" value="P:proteolysis"/>
    <property type="evidence" value="ECO:0007669"/>
    <property type="project" value="UniProtKB-KW"/>
</dbReference>
<evidence type="ECO:0000259" key="6">
    <source>
        <dbReference type="Pfam" id="PF01694"/>
    </source>
</evidence>
<dbReference type="GO" id="GO:0004252">
    <property type="term" value="F:serine-type endopeptidase activity"/>
    <property type="evidence" value="ECO:0007669"/>
    <property type="project" value="InterPro"/>
</dbReference>
<keyword evidence="7" id="KW-0645">Protease</keyword>
<name>A0A3E0EKB4_9FLAO</name>
<protein>
    <submittedName>
        <fullName evidence="7">Membrane associated rhomboid family serine protease</fullName>
    </submittedName>
</protein>